<evidence type="ECO:0000256" key="7">
    <source>
        <dbReference type="ARBA" id="ARBA00047988"/>
    </source>
</evidence>
<dbReference type="SMART" id="SM00827">
    <property type="entry name" value="PKS_AT"/>
    <property type="match status" value="1"/>
</dbReference>
<dbReference type="PROSITE" id="PS52019">
    <property type="entry name" value="PKS_MFAS_DH"/>
    <property type="match status" value="1"/>
</dbReference>
<dbReference type="Pfam" id="PF18558">
    <property type="entry name" value="HTH_51"/>
    <property type="match status" value="1"/>
</dbReference>
<dbReference type="Gene3D" id="3.40.47.10">
    <property type="match status" value="1"/>
</dbReference>
<dbReference type="VEuPathDB" id="FungiDB:P170DRAFT_504957"/>
<gene>
    <name evidence="12" type="ORF">P170DRAFT_504957</name>
</gene>
<dbReference type="InterPro" id="IPR014031">
    <property type="entry name" value="Ketoacyl_synth_C"/>
</dbReference>
<feature type="region of interest" description="Disordered" evidence="9">
    <location>
        <begin position="890"/>
        <end position="910"/>
    </location>
</feature>
<dbReference type="RefSeq" id="XP_024709463.1">
    <property type="nucleotide sequence ID" value="XM_024854252.1"/>
</dbReference>
<dbReference type="InterPro" id="IPR018201">
    <property type="entry name" value="Ketoacyl_synth_AS"/>
</dbReference>
<dbReference type="GO" id="GO:0004315">
    <property type="term" value="F:3-oxoacyl-[acyl-carrier-protein] synthase activity"/>
    <property type="evidence" value="ECO:0007669"/>
    <property type="project" value="InterPro"/>
</dbReference>
<dbReference type="SMART" id="SM00825">
    <property type="entry name" value="PKS_KS"/>
    <property type="match status" value="1"/>
</dbReference>
<sequence>MADTYSQSTEYPENAIAVVGMSCRLPGARTPDEFWKLLLSGRSMGGDVPETRFPLKNHWRSQAMSRMQGNFMDDVDAFDHQFFGRSSREAAAMDPQQRLLLEETYHALETTNYFHPDSQFDSNVGCYIGTFCNDYDDNLAGHPPNAFAALGCLRAFLSGRVSNFFNWTGPSIIFDTACSSSGVAIDAACKDLILGNCSAAVAGGVAVMSSPYVYQNLGGSSFLSPNGKSSPFDSNANGYSRGEGVALVVLKRLDAAQAAGEHILGVICASAVRQNSNNYPITAPDPPSHENLYRRILTTARMEPKEVNFVEAHSAGTRVGDVPEVAGVTNVFGRSSWDGPLHVTSVKANVGHTEGASGVVSLIKILLMLRNGQIPPQANLKELHEKISNTQGNIIVPREAQPWNARPMVACLNNFGAAGSISAMIVKEPPPHQPQTVMGIKEPLDIAFPICICAHTSHALKKNCTDIRDWIRDGIPNAEIQDIAFNLSRRTNLSLSYRWAVTAKSIPALIDSLQAVEMADAKTLTKLKTPKPIILLFSGQSAETSHISRHVYETCGSFRRHLDRCNRVLTGLGAKGLYPDIFEDRSCPDAATLHARNFSIQYSCARTWIDSGLQVARALGHSIGQLIALCVSGTLSLHDGLKLVVGRAKLVDTKWSTEKGAMFAVQTTLDQVQQVIEQHKDLDIACYNGPKSYVLAGSKMAVKSAMVTLRQRQIKHKRLHVTHGYHSRLTEPILHYLREIASDLAFLPPEFAVETCTPSRSWDIPTADLISQQTREPVHFHAAVQRISNELGACTWLSADLNPIVSQMAAAALPPETSKTSTFLPALSISSSSSASSLLQSLSDVVRILWQEGQIVGFWPFLNGGSQRYRYLTSPPYSFTQHRHWLEWKESRASSQPQPSGRQSSEPERSETELVIFKGFENVEGIGTASFEVDTRAPSWPLLVDQHAVSGIGICPASLYCEMVIQAAKLARLSKREFDRSLVLVEDLRIFSPVGRDIGEKLKLTVRAADPAPFYWDFAFYLEHDTPRATGRLRLADESMDSTSNIQHNSVLATLGVAGDTTPQQEQLGNGCSNMSGDVIYRLLRSSVTYGKIYQLIRSFVLSHYVKAFIQLPGNAQISYSHDTIPPVVVEGVLQVAGAHANLFSTTSPCTGLRLCTQIKRIQFSHHRSWESCHSGWEVVARVNQQSPAFAEYDIVAFMPQTGKLAMAIYGVRFQHASAQSVNQILSTVSADHGAVPLHPSDNALNDEKAEPNGGGNSLSPITQETSVSEAQDDSFASTSPSMTPRNSFSESVLDRSVESVDSKPCSKGSSCVAHRLRGLLEAHLGPLEETDPRVTLSSIGVDSLLSQELIGDMEKEFSFPSSDIQLNSDTTFSELCANIGAGDLDISIPEQTPKSAVEDKTWQPQVVFDSIRERFPEFAARTSWLSFWDKVHPLQFQLTVSYVLDAFSNLGCDLRVMEAGHHVASILVAPQHGKIKDALYEILQNAGIIASTGREYLRSNQDVQGLSSGPIFDELFAKYPQHRQDHELLRVTGPELATFLSGQIDPLQRLFGIARHRELLSQYYSDSPMFHTMTLMLCQYLKQLTATWSSSRPIHILELGAGTGGTTAAVLDTLHESGIEFRYYFTDIARSFVNAARRKFEAYQDSMEFIALDIEQPPPSELVGQFDIVVSTNCIHATRDLNVSLHQARQMLRSDGFICLVETTIRMSFQDLIFGLLEGWWLFEDGRSHALGSPTRWNNALLSAGFEQVMTSAGPSLESQTVQLICGFASQNYAVEGHRPIREIGFETVVWKTSKPLLCADVYYLPDHPYKPKHKCPIALLLHGGGHMMLSRKHVPREQVSLLLEHGIIPVSIDFRLCPEVDIVNGPLSDARDAVRWARGELPNLQFKPRGLSLDGEHLGAVGWSSGGTLALLLGHTLDDPAYRPPDAIVSFYCPTDFEDESWTTFRNLPAPQERSSLDPDILKAIEPEPITGYEARHQDIGIPSRVDNNPRVRLFSHILRYGQALQAYASGLPSTRAASTTQKVESIPFSPPPPIEQIRKSSPYASVVSGKYVSPTYLIHGQKDEQIPWQQAAKMHDALRRCGVETEIALPPDSSHLFDTIGAEPSVSDEILATGYRWFAGHLDASPPSDEAQE</sequence>
<dbReference type="GO" id="GO:0008168">
    <property type="term" value="F:methyltransferase activity"/>
    <property type="evidence" value="ECO:0007669"/>
    <property type="project" value="UniProtKB-KW"/>
</dbReference>
<dbReference type="SUPFAM" id="SSF53901">
    <property type="entry name" value="Thiolase-like"/>
    <property type="match status" value="1"/>
</dbReference>
<dbReference type="Pfam" id="PF00698">
    <property type="entry name" value="Acyl_transf_1"/>
    <property type="match status" value="1"/>
</dbReference>
<evidence type="ECO:0000256" key="8">
    <source>
        <dbReference type="PROSITE-ProRule" id="PRU01363"/>
    </source>
</evidence>
<dbReference type="InterPro" id="IPR050091">
    <property type="entry name" value="PKS_NRPS_Biosynth_Enz"/>
</dbReference>
<dbReference type="SUPFAM" id="SSF53335">
    <property type="entry name" value="S-adenosyl-L-methionine-dependent methyltransferases"/>
    <property type="match status" value="1"/>
</dbReference>
<dbReference type="InterPro" id="IPR042104">
    <property type="entry name" value="PKS_dehydratase_sf"/>
</dbReference>
<dbReference type="Gene3D" id="3.40.366.10">
    <property type="entry name" value="Malonyl-Coenzyme A Acyl Carrier Protein, domain 2"/>
    <property type="match status" value="1"/>
</dbReference>
<feature type="compositionally biased region" description="Low complexity" evidence="9">
    <location>
        <begin position="893"/>
        <end position="904"/>
    </location>
</feature>
<dbReference type="InterPro" id="IPR016036">
    <property type="entry name" value="Malonyl_transacylase_ACP-bd"/>
</dbReference>
<dbReference type="Gene3D" id="3.10.129.110">
    <property type="entry name" value="Polyketide synthase dehydratase"/>
    <property type="match status" value="1"/>
</dbReference>
<evidence type="ECO:0000256" key="3">
    <source>
        <dbReference type="ARBA" id="ARBA00022553"/>
    </source>
</evidence>
<dbReference type="InterPro" id="IPR014043">
    <property type="entry name" value="Acyl_transferase_dom"/>
</dbReference>
<feature type="region of interest" description="Disordered" evidence="9">
    <location>
        <begin position="1237"/>
        <end position="1295"/>
    </location>
</feature>
<dbReference type="PANTHER" id="PTHR43775:SF21">
    <property type="entry name" value="NON-REDUCING POLYKETIDE SYNTHASE AUSA-RELATED"/>
    <property type="match status" value="1"/>
</dbReference>
<dbReference type="Gene3D" id="3.40.50.1820">
    <property type="entry name" value="alpha/beta hydrolase"/>
    <property type="match status" value="1"/>
</dbReference>
<dbReference type="GO" id="GO:0032259">
    <property type="term" value="P:methylation"/>
    <property type="evidence" value="ECO:0007669"/>
    <property type="project" value="UniProtKB-KW"/>
</dbReference>
<dbReference type="InterPro" id="IPR029063">
    <property type="entry name" value="SAM-dependent_MTases_sf"/>
</dbReference>
<dbReference type="PANTHER" id="PTHR43775">
    <property type="entry name" value="FATTY ACID SYNTHASE"/>
    <property type="match status" value="1"/>
</dbReference>
<dbReference type="EMBL" id="MSFO01000001">
    <property type="protein sequence ID" value="PLB54161.1"/>
    <property type="molecule type" value="Genomic_DNA"/>
</dbReference>
<organism evidence="12 13">
    <name type="scientific">Aspergillus steynii IBT 23096</name>
    <dbReference type="NCBI Taxonomy" id="1392250"/>
    <lineage>
        <taxon>Eukaryota</taxon>
        <taxon>Fungi</taxon>
        <taxon>Dikarya</taxon>
        <taxon>Ascomycota</taxon>
        <taxon>Pezizomycotina</taxon>
        <taxon>Eurotiomycetes</taxon>
        <taxon>Eurotiomycetidae</taxon>
        <taxon>Eurotiales</taxon>
        <taxon>Aspergillaceae</taxon>
        <taxon>Aspergillus</taxon>
        <taxon>Aspergillus subgen. Circumdati</taxon>
    </lineage>
</organism>
<keyword evidence="6" id="KW-0511">Multifunctional enzyme</keyword>
<evidence type="ECO:0000313" key="12">
    <source>
        <dbReference type="EMBL" id="PLB54161.1"/>
    </source>
</evidence>
<dbReference type="Gene3D" id="3.40.50.150">
    <property type="entry name" value="Vaccinia Virus protein VP39"/>
    <property type="match status" value="1"/>
</dbReference>
<dbReference type="InterPro" id="IPR016035">
    <property type="entry name" value="Acyl_Trfase/lysoPLipase"/>
</dbReference>
<dbReference type="InterPro" id="IPR001375">
    <property type="entry name" value="Peptidase_S9_cat"/>
</dbReference>
<feature type="domain" description="PKS/mFAS DH" evidence="11">
    <location>
        <begin position="912"/>
        <end position="1223"/>
    </location>
</feature>
<dbReference type="Pfam" id="PF08242">
    <property type="entry name" value="Methyltransf_12"/>
    <property type="match status" value="1"/>
</dbReference>
<keyword evidence="2" id="KW-0596">Phosphopantetheine</keyword>
<proteinExistence type="predicted"/>
<dbReference type="SUPFAM" id="SSF47336">
    <property type="entry name" value="ACP-like"/>
    <property type="match status" value="1"/>
</dbReference>
<dbReference type="InterPro" id="IPR020841">
    <property type="entry name" value="PKS_Beta-ketoAc_synthase_dom"/>
</dbReference>
<dbReference type="Pfam" id="PF20434">
    <property type="entry name" value="BD-FAE"/>
    <property type="match status" value="1"/>
</dbReference>
<dbReference type="InterPro" id="IPR009081">
    <property type="entry name" value="PP-bd_ACP"/>
</dbReference>
<dbReference type="GO" id="GO:0004312">
    <property type="term" value="F:fatty acid synthase activity"/>
    <property type="evidence" value="ECO:0007669"/>
    <property type="project" value="TreeGrafter"/>
</dbReference>
<dbReference type="InterPro" id="IPR041068">
    <property type="entry name" value="HTH_51"/>
</dbReference>
<evidence type="ECO:0000256" key="9">
    <source>
        <dbReference type="SAM" id="MobiDB-lite"/>
    </source>
</evidence>
<evidence type="ECO:0000256" key="5">
    <source>
        <dbReference type="ARBA" id="ARBA00022679"/>
    </source>
</evidence>
<feature type="region of interest" description="C-terminal hotdog fold" evidence="8">
    <location>
        <begin position="1067"/>
        <end position="1223"/>
    </location>
</feature>
<dbReference type="Pfam" id="PF00550">
    <property type="entry name" value="PP-binding"/>
    <property type="match status" value="1"/>
</dbReference>
<comment type="caution">
    <text evidence="12">The sequence shown here is derived from an EMBL/GenBank/DDBJ whole genome shotgun (WGS) entry which is preliminary data.</text>
</comment>
<dbReference type="InterPro" id="IPR014030">
    <property type="entry name" value="Ketoacyl_synth_N"/>
</dbReference>
<feature type="domain" description="Ketosynthase family 3 (KS3)" evidence="10">
    <location>
        <begin position="13"/>
        <end position="428"/>
    </location>
</feature>
<dbReference type="InterPro" id="IPR036736">
    <property type="entry name" value="ACP-like_sf"/>
</dbReference>
<dbReference type="CDD" id="cd00833">
    <property type="entry name" value="PKS"/>
    <property type="match status" value="1"/>
</dbReference>
<dbReference type="GO" id="GO:0008236">
    <property type="term" value="F:serine-type peptidase activity"/>
    <property type="evidence" value="ECO:0007669"/>
    <property type="project" value="InterPro"/>
</dbReference>
<dbReference type="Pfam" id="PF02801">
    <property type="entry name" value="Ketoacyl-synt_C"/>
    <property type="match status" value="1"/>
</dbReference>
<dbReference type="Pfam" id="PF00109">
    <property type="entry name" value="ketoacyl-synt"/>
    <property type="match status" value="1"/>
</dbReference>
<feature type="compositionally biased region" description="Polar residues" evidence="9">
    <location>
        <begin position="1258"/>
        <end position="1291"/>
    </location>
</feature>
<dbReference type="InterPro" id="IPR029058">
    <property type="entry name" value="AB_hydrolase_fold"/>
</dbReference>
<keyword evidence="5" id="KW-0808">Transferase</keyword>
<accession>A0A2I2GMP1</accession>
<keyword evidence="13" id="KW-1185">Reference proteome</keyword>
<evidence type="ECO:0000259" key="10">
    <source>
        <dbReference type="PROSITE" id="PS52004"/>
    </source>
</evidence>
<evidence type="ECO:0000256" key="2">
    <source>
        <dbReference type="ARBA" id="ARBA00022450"/>
    </source>
</evidence>
<dbReference type="SUPFAM" id="SSF53474">
    <property type="entry name" value="alpha/beta-Hydrolases"/>
    <property type="match status" value="1"/>
</dbReference>
<dbReference type="InterPro" id="IPR016039">
    <property type="entry name" value="Thiolase-like"/>
</dbReference>
<dbReference type="GO" id="GO:0006633">
    <property type="term" value="P:fatty acid biosynthetic process"/>
    <property type="evidence" value="ECO:0007669"/>
    <property type="project" value="InterPro"/>
</dbReference>
<protein>
    <submittedName>
        <fullName evidence="12">Ketoacyl-synt-domain-containing protein</fullName>
    </submittedName>
</protein>
<comment type="pathway">
    <text evidence="1">Secondary metabolite biosynthesis.</text>
</comment>
<dbReference type="SUPFAM" id="SSF52151">
    <property type="entry name" value="FabD/lysophospholipase-like"/>
    <property type="match status" value="1"/>
</dbReference>
<dbReference type="STRING" id="1392250.A0A2I2GMP1"/>
<keyword evidence="4" id="KW-0489">Methyltransferase</keyword>
<dbReference type="InterPro" id="IPR001227">
    <property type="entry name" value="Ac_transferase_dom_sf"/>
</dbReference>
<dbReference type="InterPro" id="IPR013217">
    <property type="entry name" value="Methyltransf_12"/>
</dbReference>
<dbReference type="PROSITE" id="PS52004">
    <property type="entry name" value="KS3_2"/>
    <property type="match status" value="1"/>
</dbReference>
<dbReference type="InterPro" id="IPR049492">
    <property type="entry name" value="BD-FAE-like_dom"/>
</dbReference>
<dbReference type="PROSITE" id="PS00606">
    <property type="entry name" value="KS3_1"/>
    <property type="match status" value="1"/>
</dbReference>
<dbReference type="Proteomes" id="UP000234275">
    <property type="component" value="Unassembled WGS sequence"/>
</dbReference>
<dbReference type="GO" id="GO:0044550">
    <property type="term" value="P:secondary metabolite biosynthetic process"/>
    <property type="evidence" value="ECO:0007669"/>
    <property type="project" value="UniProtKB-ARBA"/>
</dbReference>
<dbReference type="GO" id="GO:0006508">
    <property type="term" value="P:proteolysis"/>
    <property type="evidence" value="ECO:0007669"/>
    <property type="project" value="InterPro"/>
</dbReference>
<comment type="catalytic activity">
    <reaction evidence="7">
        <text>3 malonyl-CoA + acetyl-CoA + 2 S-adenosyl-L-methionine = 3,5-dimethylorsellinate + 2 S-adenosyl-L-homocysteine + 3 CO2 + 4 CoA</text>
        <dbReference type="Rhea" id="RHEA:49628"/>
        <dbReference type="ChEBI" id="CHEBI:16526"/>
        <dbReference type="ChEBI" id="CHEBI:57287"/>
        <dbReference type="ChEBI" id="CHEBI:57288"/>
        <dbReference type="ChEBI" id="CHEBI:57384"/>
        <dbReference type="ChEBI" id="CHEBI:57856"/>
        <dbReference type="ChEBI" id="CHEBI:59789"/>
        <dbReference type="ChEBI" id="CHEBI:131856"/>
    </reaction>
    <physiologicalReaction direction="left-to-right" evidence="7">
        <dbReference type="Rhea" id="RHEA:49629"/>
    </physiologicalReaction>
</comment>
<dbReference type="Pfam" id="PF00326">
    <property type="entry name" value="Peptidase_S9"/>
    <property type="match status" value="1"/>
</dbReference>
<evidence type="ECO:0000259" key="11">
    <source>
        <dbReference type="PROSITE" id="PS52019"/>
    </source>
</evidence>
<evidence type="ECO:0000256" key="6">
    <source>
        <dbReference type="ARBA" id="ARBA00023268"/>
    </source>
</evidence>
<feature type="region of interest" description="N-terminal hotdog fold" evidence="8">
    <location>
        <begin position="912"/>
        <end position="1040"/>
    </location>
</feature>
<evidence type="ECO:0000313" key="13">
    <source>
        <dbReference type="Proteomes" id="UP000234275"/>
    </source>
</evidence>
<keyword evidence="3" id="KW-0597">Phosphoprotein</keyword>
<dbReference type="InterPro" id="IPR049900">
    <property type="entry name" value="PKS_mFAS_DH"/>
</dbReference>
<dbReference type="SUPFAM" id="SSF55048">
    <property type="entry name" value="Probable ACP-binding domain of malonyl-CoA ACP transacylase"/>
    <property type="match status" value="1"/>
</dbReference>
<evidence type="ECO:0000256" key="1">
    <source>
        <dbReference type="ARBA" id="ARBA00005179"/>
    </source>
</evidence>
<dbReference type="OrthoDB" id="429813at2759"/>
<dbReference type="Gene3D" id="3.30.70.3290">
    <property type="match status" value="1"/>
</dbReference>
<reference evidence="12 13" key="1">
    <citation type="submission" date="2016-12" db="EMBL/GenBank/DDBJ databases">
        <title>The genomes of Aspergillus section Nigri reveals drivers in fungal speciation.</title>
        <authorList>
            <consortium name="DOE Joint Genome Institute"/>
            <person name="Vesth T.C."/>
            <person name="Nybo J."/>
            <person name="Theobald S."/>
            <person name="Brandl J."/>
            <person name="Frisvad J.C."/>
            <person name="Nielsen K.F."/>
            <person name="Lyhne E.K."/>
            <person name="Kogle M.E."/>
            <person name="Kuo A."/>
            <person name="Riley R."/>
            <person name="Clum A."/>
            <person name="Nolan M."/>
            <person name="Lipzen A."/>
            <person name="Salamov A."/>
            <person name="Henrissat B."/>
            <person name="Wiebenga A."/>
            <person name="De Vries R.P."/>
            <person name="Grigoriev I.V."/>
            <person name="Mortensen U.H."/>
            <person name="Andersen M.R."/>
            <person name="Baker S.E."/>
        </authorList>
    </citation>
    <scope>NUCLEOTIDE SEQUENCE [LARGE SCALE GENOMIC DNA]</scope>
    <source>
        <strain evidence="12 13">IBT 23096</strain>
    </source>
</reference>
<name>A0A2I2GMP1_9EURO</name>
<comment type="caution">
    <text evidence="8">Lacks conserved residue(s) required for the propagation of feature annotation.</text>
</comment>
<dbReference type="GeneID" id="36561958"/>
<evidence type="ECO:0000256" key="4">
    <source>
        <dbReference type="ARBA" id="ARBA00022603"/>
    </source>
</evidence>